<organism evidence="13 14">
    <name type="scientific">Aphidius gifuensis</name>
    <name type="common">Parasitoid wasp</name>
    <dbReference type="NCBI Taxonomy" id="684658"/>
    <lineage>
        <taxon>Eukaryota</taxon>
        <taxon>Metazoa</taxon>
        <taxon>Ecdysozoa</taxon>
        <taxon>Arthropoda</taxon>
        <taxon>Hexapoda</taxon>
        <taxon>Insecta</taxon>
        <taxon>Pterygota</taxon>
        <taxon>Neoptera</taxon>
        <taxon>Endopterygota</taxon>
        <taxon>Hymenoptera</taxon>
        <taxon>Apocrita</taxon>
        <taxon>Ichneumonoidea</taxon>
        <taxon>Braconidae</taxon>
        <taxon>Aphidiinae</taxon>
        <taxon>Aphidius</taxon>
    </lineage>
</organism>
<keyword evidence="7" id="KW-0865">Zymogen</keyword>
<dbReference type="InterPro" id="IPR038565">
    <property type="entry name" value="CLIP_sf"/>
</dbReference>
<keyword evidence="8" id="KW-1015">Disulfide bond</keyword>
<dbReference type="Gene3D" id="3.30.1640.30">
    <property type="match status" value="1"/>
</dbReference>
<protein>
    <recommendedName>
        <fullName evidence="12">Peptidase S1 domain-containing protein</fullName>
    </recommendedName>
</protein>
<dbReference type="Pfam" id="PF00089">
    <property type="entry name" value="Trypsin"/>
    <property type="match status" value="1"/>
</dbReference>
<evidence type="ECO:0000256" key="5">
    <source>
        <dbReference type="ARBA" id="ARBA00022801"/>
    </source>
</evidence>
<dbReference type="OrthoDB" id="6339452at2759"/>
<dbReference type="InterPro" id="IPR001314">
    <property type="entry name" value="Peptidase_S1A"/>
</dbReference>
<dbReference type="InterPro" id="IPR051333">
    <property type="entry name" value="CLIP_Serine_Protease"/>
</dbReference>
<evidence type="ECO:0000256" key="4">
    <source>
        <dbReference type="ARBA" id="ARBA00022729"/>
    </source>
</evidence>
<dbReference type="FunFam" id="2.40.10.10:FF:000146">
    <property type="entry name" value="Serine protease 53"/>
    <property type="match status" value="1"/>
</dbReference>
<evidence type="ECO:0000256" key="2">
    <source>
        <dbReference type="ARBA" id="ARBA00022525"/>
    </source>
</evidence>
<dbReference type="InterPro" id="IPR043504">
    <property type="entry name" value="Peptidase_S1_PA_chymotrypsin"/>
</dbReference>
<comment type="caution">
    <text evidence="13">The sequence shown here is derived from an EMBL/GenBank/DDBJ whole genome shotgun (WGS) entry which is preliminary data.</text>
</comment>
<dbReference type="GO" id="GO:0006508">
    <property type="term" value="P:proteolysis"/>
    <property type="evidence" value="ECO:0007669"/>
    <property type="project" value="UniProtKB-KW"/>
</dbReference>
<dbReference type="SMART" id="SM00680">
    <property type="entry name" value="CLIP"/>
    <property type="match status" value="1"/>
</dbReference>
<keyword evidence="2" id="KW-0964">Secreted</keyword>
<feature type="chain" id="PRO_5032991748" description="Peptidase S1 domain-containing protein" evidence="11">
    <location>
        <begin position="18"/>
        <end position="362"/>
    </location>
</feature>
<name>A0A835CVL9_APHGI</name>
<evidence type="ECO:0000256" key="1">
    <source>
        <dbReference type="ARBA" id="ARBA00004613"/>
    </source>
</evidence>
<comment type="similarity">
    <text evidence="9">Belongs to the peptidase S1 family. CLIP subfamily.</text>
</comment>
<dbReference type="InterPro" id="IPR001254">
    <property type="entry name" value="Trypsin_dom"/>
</dbReference>
<dbReference type="EMBL" id="JACMRX010000001">
    <property type="protein sequence ID" value="KAF7997369.1"/>
    <property type="molecule type" value="Genomic_DNA"/>
</dbReference>
<evidence type="ECO:0000256" key="10">
    <source>
        <dbReference type="RuleBase" id="RU363034"/>
    </source>
</evidence>
<evidence type="ECO:0000313" key="13">
    <source>
        <dbReference type="EMBL" id="KAF7997369.1"/>
    </source>
</evidence>
<accession>A0A835CVL9</accession>
<evidence type="ECO:0000259" key="12">
    <source>
        <dbReference type="PROSITE" id="PS50240"/>
    </source>
</evidence>
<keyword evidence="6 10" id="KW-0720">Serine protease</keyword>
<evidence type="ECO:0000256" key="7">
    <source>
        <dbReference type="ARBA" id="ARBA00023145"/>
    </source>
</evidence>
<keyword evidence="4 11" id="KW-0732">Signal</keyword>
<dbReference type="GO" id="GO:0005576">
    <property type="term" value="C:extracellular region"/>
    <property type="evidence" value="ECO:0007669"/>
    <property type="project" value="UniProtKB-SubCell"/>
</dbReference>
<dbReference type="PROSITE" id="PS00134">
    <property type="entry name" value="TRYPSIN_HIS"/>
    <property type="match status" value="1"/>
</dbReference>
<dbReference type="SMART" id="SM00020">
    <property type="entry name" value="Tryp_SPc"/>
    <property type="match status" value="1"/>
</dbReference>
<evidence type="ECO:0000256" key="6">
    <source>
        <dbReference type="ARBA" id="ARBA00022825"/>
    </source>
</evidence>
<evidence type="ECO:0000256" key="8">
    <source>
        <dbReference type="ARBA" id="ARBA00023157"/>
    </source>
</evidence>
<dbReference type="InterPro" id="IPR022700">
    <property type="entry name" value="CLIP"/>
</dbReference>
<dbReference type="GO" id="GO:0004252">
    <property type="term" value="F:serine-type endopeptidase activity"/>
    <property type="evidence" value="ECO:0007669"/>
    <property type="project" value="InterPro"/>
</dbReference>
<dbReference type="Proteomes" id="UP000639338">
    <property type="component" value="Unassembled WGS sequence"/>
</dbReference>
<dbReference type="PRINTS" id="PR00722">
    <property type="entry name" value="CHYMOTRYPSIN"/>
</dbReference>
<dbReference type="PROSITE" id="PS00135">
    <property type="entry name" value="TRYPSIN_SER"/>
    <property type="match status" value="1"/>
</dbReference>
<dbReference type="CDD" id="cd00190">
    <property type="entry name" value="Tryp_SPc"/>
    <property type="match status" value="1"/>
</dbReference>
<evidence type="ECO:0000313" key="14">
    <source>
        <dbReference type="Proteomes" id="UP000639338"/>
    </source>
</evidence>
<dbReference type="PROSITE" id="PS50240">
    <property type="entry name" value="TRYPSIN_DOM"/>
    <property type="match status" value="1"/>
</dbReference>
<comment type="subcellular location">
    <subcellularLocation>
        <location evidence="1">Secreted</location>
    </subcellularLocation>
</comment>
<gene>
    <name evidence="13" type="ORF">HCN44_005646</name>
</gene>
<evidence type="ECO:0000256" key="11">
    <source>
        <dbReference type="SAM" id="SignalP"/>
    </source>
</evidence>
<keyword evidence="14" id="KW-1185">Reference proteome</keyword>
<dbReference type="PANTHER" id="PTHR24260:SF136">
    <property type="entry name" value="GH08193P-RELATED"/>
    <property type="match status" value="1"/>
</dbReference>
<dbReference type="InterPro" id="IPR018114">
    <property type="entry name" value="TRYPSIN_HIS"/>
</dbReference>
<dbReference type="Gene3D" id="2.40.10.10">
    <property type="entry name" value="Trypsin-like serine proteases"/>
    <property type="match status" value="1"/>
</dbReference>
<dbReference type="InterPro" id="IPR033116">
    <property type="entry name" value="TRYPSIN_SER"/>
</dbReference>
<dbReference type="SUPFAM" id="SSF50494">
    <property type="entry name" value="Trypsin-like serine proteases"/>
    <property type="match status" value="1"/>
</dbReference>
<evidence type="ECO:0000256" key="9">
    <source>
        <dbReference type="ARBA" id="ARBA00024195"/>
    </source>
</evidence>
<keyword evidence="5 10" id="KW-0378">Hydrolase</keyword>
<proteinExistence type="inferred from homology"/>
<feature type="domain" description="Peptidase S1" evidence="12">
    <location>
        <begin position="106"/>
        <end position="356"/>
    </location>
</feature>
<dbReference type="AlphaFoldDB" id="A0A835CVL9"/>
<reference evidence="13 14" key="1">
    <citation type="submission" date="2020-08" db="EMBL/GenBank/DDBJ databases">
        <title>Aphidius gifuensis genome sequencing and assembly.</title>
        <authorList>
            <person name="Du Z."/>
        </authorList>
    </citation>
    <scope>NUCLEOTIDE SEQUENCE [LARGE SCALE GENOMIC DNA]</scope>
    <source>
        <strain evidence="13">YNYX2018</strain>
        <tissue evidence="13">Adults</tissue>
    </source>
</reference>
<sequence>MNIIFFVSIGFLGIVYSDELYEGGSCPLENGKLGMCKKVLECPKKLEEVRQGKRDAVSSRCGFDGVIEIVCCPLDLKQKFGLRPVELACQQYQNEILPIKGLSFHILKGTEARSGEFPYAAALGYAKNDPGSYQIDYNCGGTLISSTFVLTAAHCVNNIDGKVPVRVRVGSDNLEAIDSSVQELRIEYILPSPSYKRTAAYNDIALIKLASPVKWSPTVKPICLPSKPIEQLNITSDSSLIVVGWGATNIDGDFSKILLKTPSLNVVSRQECSRFYAGFQSLRNGITDDVICVMDKNLTRGADACQGDSGGPLILINDDEESLVGIVSSGQICGSPVPALYTSVYKHLEWIESFVWSDRNSI</sequence>
<dbReference type="InterPro" id="IPR009003">
    <property type="entry name" value="Peptidase_S1_PA"/>
</dbReference>
<evidence type="ECO:0000256" key="3">
    <source>
        <dbReference type="ARBA" id="ARBA00022670"/>
    </source>
</evidence>
<dbReference type="PANTHER" id="PTHR24260">
    <property type="match status" value="1"/>
</dbReference>
<keyword evidence="3 10" id="KW-0645">Protease</keyword>
<feature type="signal peptide" evidence="11">
    <location>
        <begin position="1"/>
        <end position="17"/>
    </location>
</feature>